<protein>
    <submittedName>
        <fullName evidence="1">Uncharacterized protein</fullName>
    </submittedName>
</protein>
<accession>A0A7Y0F0T0</accession>
<comment type="caution">
    <text evidence="1">The sequence shown here is derived from an EMBL/GenBank/DDBJ whole genome shotgun (WGS) entry which is preliminary data.</text>
</comment>
<gene>
    <name evidence="1" type="ORF">G1C96_0520</name>
</gene>
<dbReference type="EMBL" id="JAAIIH010000001">
    <property type="protein sequence ID" value="NMM99942.1"/>
    <property type="molecule type" value="Genomic_DNA"/>
</dbReference>
<sequence>MNTTHLDPQRCRCHDTAPTTRQLVERLIARSEEALDHAQTAASHARTVTWSGSAAEHYRDTLSAAHAQAAGVREGLSATRRLAWG</sequence>
<reference evidence="1 2" key="1">
    <citation type="submission" date="2020-02" db="EMBL/GenBank/DDBJ databases">
        <title>Characterization of phylogenetic diversity of novel bifidobacterial species isolated in Czech ZOOs.</title>
        <authorList>
            <person name="Lugli G.A."/>
            <person name="Vera N.B."/>
            <person name="Ventura M."/>
        </authorList>
    </citation>
    <scope>NUCLEOTIDE SEQUENCE [LARGE SCALE GENOMIC DNA]</scope>
    <source>
        <strain evidence="1 2">DSM 109958</strain>
    </source>
</reference>
<proteinExistence type="predicted"/>
<dbReference type="AlphaFoldDB" id="A0A7Y0F0T0"/>
<dbReference type="RefSeq" id="WP_169275079.1">
    <property type="nucleotide sequence ID" value="NZ_JAAIIH010000001.1"/>
</dbReference>
<dbReference type="Proteomes" id="UP000588277">
    <property type="component" value="Unassembled WGS sequence"/>
</dbReference>
<name>A0A7Y0F0T0_9BIFI</name>
<evidence type="ECO:0000313" key="1">
    <source>
        <dbReference type="EMBL" id="NMM99942.1"/>
    </source>
</evidence>
<evidence type="ECO:0000313" key="2">
    <source>
        <dbReference type="Proteomes" id="UP000588277"/>
    </source>
</evidence>
<keyword evidence="2" id="KW-1185">Reference proteome</keyword>
<organism evidence="1 2">
    <name type="scientific">Bifidobacterium moraviense</name>
    <dbReference type="NCBI Taxonomy" id="2675323"/>
    <lineage>
        <taxon>Bacteria</taxon>
        <taxon>Bacillati</taxon>
        <taxon>Actinomycetota</taxon>
        <taxon>Actinomycetes</taxon>
        <taxon>Bifidobacteriales</taxon>
        <taxon>Bifidobacteriaceae</taxon>
        <taxon>Bifidobacterium</taxon>
    </lineage>
</organism>